<dbReference type="GO" id="GO:0006508">
    <property type="term" value="P:proteolysis"/>
    <property type="evidence" value="ECO:0007669"/>
    <property type="project" value="InterPro"/>
</dbReference>
<reference evidence="3" key="1">
    <citation type="submission" date="2016-11" db="EMBL/GenBank/DDBJ databases">
        <authorList>
            <person name="Varghese N."/>
            <person name="Submissions S."/>
        </authorList>
    </citation>
    <scope>NUCLEOTIDE SEQUENCE [LARGE SCALE GENOMIC DNA]</scope>
    <source>
        <strain evidence="3">UWOS</strain>
    </source>
</reference>
<dbReference type="Proteomes" id="UP000184275">
    <property type="component" value="Unassembled WGS sequence"/>
</dbReference>
<evidence type="ECO:0000259" key="1">
    <source>
        <dbReference type="Pfam" id="PF00656"/>
    </source>
</evidence>
<evidence type="ECO:0000313" key="3">
    <source>
        <dbReference type="Proteomes" id="UP000184275"/>
    </source>
</evidence>
<dbReference type="InterPro" id="IPR011600">
    <property type="entry name" value="Pept_C14_caspase"/>
</dbReference>
<dbReference type="Pfam" id="PF00656">
    <property type="entry name" value="Peptidase_C14"/>
    <property type="match status" value="1"/>
</dbReference>
<feature type="domain" description="Peptidase C14 caspase" evidence="1">
    <location>
        <begin position="53"/>
        <end position="232"/>
    </location>
</feature>
<dbReference type="GO" id="GO:0004197">
    <property type="term" value="F:cysteine-type endopeptidase activity"/>
    <property type="evidence" value="ECO:0007669"/>
    <property type="project" value="InterPro"/>
</dbReference>
<dbReference type="AlphaFoldDB" id="A0A1M6YRS9"/>
<organism evidence="2 3">
    <name type="scientific">Fibrobacter intestinalis</name>
    <dbReference type="NCBI Taxonomy" id="28122"/>
    <lineage>
        <taxon>Bacteria</taxon>
        <taxon>Pseudomonadati</taxon>
        <taxon>Fibrobacterota</taxon>
        <taxon>Fibrobacteria</taxon>
        <taxon>Fibrobacterales</taxon>
        <taxon>Fibrobacteraceae</taxon>
        <taxon>Fibrobacter</taxon>
    </lineage>
</organism>
<protein>
    <submittedName>
        <fullName evidence="2">Caspase domain-containing protein</fullName>
    </submittedName>
</protein>
<evidence type="ECO:0000313" key="2">
    <source>
        <dbReference type="EMBL" id="SHL20752.1"/>
    </source>
</evidence>
<name>A0A1M6YRS9_9BACT</name>
<dbReference type="EMBL" id="FRAW01000047">
    <property type="protein sequence ID" value="SHL20752.1"/>
    <property type="molecule type" value="Genomic_DNA"/>
</dbReference>
<dbReference type="RefSeq" id="WP_073306150.1">
    <property type="nucleotide sequence ID" value="NZ_FRAW01000047.1"/>
</dbReference>
<keyword evidence="3" id="KW-1185">Reference proteome</keyword>
<dbReference type="Gene3D" id="3.40.50.1460">
    <property type="match status" value="1"/>
</dbReference>
<gene>
    <name evidence="2" type="ORF">SAMN05720469_1473</name>
</gene>
<accession>A0A1M6YRS9</accession>
<sequence>MKNFFQKYVKSAMENFPGDSNALLFCLFGFLIFCVPAFAANAPASIERYVFAISANDGGKDRATLRYAESDAKAFASVLKELGGVPQKNVLLVHEPSLSQLNARFDQLDKMIRQAKGNSGRDEVLVYYSGHADEKGLRLGSELYVWSEFRKRVDALSSDVKIAVIDACGSGAIIRAKGGVSVPAFMMDKSSDMKGYAFITSSTQDESSQESDKLQGSFFTHSLVSGLRGAGDASGDGKVTLSEAYQFAFNETLLKTETTMGGAQHPSRDMNLMGTGDVVMTDLRSTSAGLELNEDVDGRIFVRDENGVLVAELYKKSGRAMSLGLPAGKYTVRLERPAEYKETAVALVDGKREHVGAKRFQKVAAEETVSRGNLDKNCAAGDTVKCSLDSLDHHGVSRVSFNVVDIENKPRKGTQLGFFVTVSKDYMLGSQVSLLANIADKEMHGVQMSALSNIADEHLEGAQISSVFNYANSFDGLQLSTVNVSRNSSQGAQIGTINVATDSVKSLQLSVVNAAAYAKVQVGAVNGVGTSGTQVGVVNGAGKADLQLSTLNAAGTSGTQVGIVNVTGKSTGRQWGVINVCGNCENTPIGLISFVGNGVWSASGIFNEMGGTGVKVDLGTAYFYTSFESARNFKDDKLFERYDRIFETGFGVGTHFGRYGSHFELEYMFLNVTSKYAYSFGFVSKNEKTAFHHRVRFGATYQLFTGVGLSGGVSLNLATRGYADKNPLKPLGDYHADFGSETRDGRFWPGFYAGLTLGRF</sequence>
<proteinExistence type="predicted"/>